<evidence type="ECO:0008006" key="7">
    <source>
        <dbReference type="Google" id="ProtNLM"/>
    </source>
</evidence>
<dbReference type="Pfam" id="PF00149">
    <property type="entry name" value="Metallophos"/>
    <property type="match status" value="1"/>
</dbReference>
<dbReference type="Gene3D" id="3.60.21.10">
    <property type="match status" value="1"/>
</dbReference>
<feature type="domain" description="Calcineurin-like phosphoesterase N-terminal" evidence="4">
    <location>
        <begin position="37"/>
        <end position="83"/>
    </location>
</feature>
<dbReference type="SUPFAM" id="SSF50998">
    <property type="entry name" value="Quinoprotein alcohol dehydrogenase-like"/>
    <property type="match status" value="1"/>
</dbReference>
<dbReference type="SMART" id="SM00564">
    <property type="entry name" value="PQQ"/>
    <property type="match status" value="6"/>
</dbReference>
<evidence type="ECO:0000313" key="6">
    <source>
        <dbReference type="Proteomes" id="UP000031802"/>
    </source>
</evidence>
<feature type="chain" id="PRO_5002142127" description="Metallophosphoesterase" evidence="1">
    <location>
        <begin position="19"/>
        <end position="787"/>
    </location>
</feature>
<sequence length="787" mass="88817">MRYYSLLFFFFLCSFLQAQISGRVFIDANNNGLYDLSEKGVANVCISDGFTVVQTNVDGLFTLSPQADSRFLFMTTPFGYFAANGHYLKLQDSTLSTLDFPLQHDPHQQKDFLDFIQITDTETSIYGTWIDNVRNFSRANKSSFIMHTGDICYEDGMRFHAQQVNSKLMGRPVYYTVGNHDLVKGAYGEQMFESLFGPSYYSFEAGPAHFVVTPMWNGDYKPSYTKDQVIAWLKQDLLLKGKDKPLIFINHDFDIGSDYVLRGERDSIDLKHFNLKAWLFGHWHDNFVWNDIENDVKIVSSNAPNKGGIDHAVEQFLHIKLTGAGIASITPRYTNLRSHVKIAKPVLTENKLKLHAIAYDSDRPIKNVSASILDAERNLLSTFDLSAVSDWAWEGHTREDINRDRYVELQVNYVNGEYDIRREYFGENKKMPSMDLIWTSNLESNIWKAGPLLHGGKVYAATIDDAGNGKAAIIALNAATGKQIWRFNTKNSVKQKMRIAAGILVTTDVEGNVYALDAETGALIWQKELHLGRTLPNYMSAGALQDNVYYTGFGSYLSALDLQTGQLLWKNRDWNGGQAMPGELYATATSLITGANWNSLFLHDRRTGKLLWSKKDEGIRFRSSGIAMDGQHLFVAGLNTLFVLDEPSGKEIRKHTFSEDFKSMGSPLVHDDLLVVPTGNCGIMAVDKQSLEKRWHFTTRESLIYTSSYTSPERHELVATVESAVVPFKDYFVFGGSDGFLYMVDRRGKLIAELEIGAPILGDPFIADDEIFITDFAGNVHRIHFKS</sequence>
<dbReference type="InterPro" id="IPR015943">
    <property type="entry name" value="WD40/YVTN_repeat-like_dom_sf"/>
</dbReference>
<keyword evidence="1" id="KW-0732">Signal</keyword>
<dbReference type="PATRIC" id="fig|1229276.3.peg.3546"/>
<evidence type="ECO:0000259" key="2">
    <source>
        <dbReference type="Pfam" id="PF00149"/>
    </source>
</evidence>
<accession>A0A0B8T1V7</accession>
<dbReference type="InterPro" id="IPR029052">
    <property type="entry name" value="Metallo-depent_PP-like"/>
</dbReference>
<comment type="caution">
    <text evidence="5">The sequence shown here is derived from an EMBL/GenBank/DDBJ whole genome shotgun (WGS) entry which is preliminary data.</text>
</comment>
<dbReference type="eggNOG" id="COG1520">
    <property type="taxonomic scope" value="Bacteria"/>
</dbReference>
<dbReference type="SUPFAM" id="SSF117074">
    <property type="entry name" value="Hypothetical protein PA1324"/>
    <property type="match status" value="1"/>
</dbReference>
<reference evidence="5 6" key="2">
    <citation type="journal article" date="2015" name="PLoS ONE">
        <title>Whole-Genome Optical Mapping and Finished Genome Sequence of Sphingobacterium deserti sp. nov., a New Species Isolated from the Western Desert of China.</title>
        <authorList>
            <person name="Teng C."/>
            <person name="Zhou Z."/>
            <person name="Molnar I."/>
            <person name="Li X."/>
            <person name="Tang R."/>
            <person name="Chen M."/>
            <person name="Wang L."/>
            <person name="Su S."/>
            <person name="Zhang W."/>
            <person name="Lin M."/>
        </authorList>
    </citation>
    <scope>NUCLEOTIDE SEQUENCE [LARGE SCALE GENOMIC DNA]</scope>
    <source>
        <strain evidence="6">ACCC05744</strain>
    </source>
</reference>
<gene>
    <name evidence="5" type="ORF">DI53_3432</name>
</gene>
<dbReference type="InterPro" id="IPR002372">
    <property type="entry name" value="PQQ_rpt_dom"/>
</dbReference>
<evidence type="ECO:0000259" key="4">
    <source>
        <dbReference type="Pfam" id="PF16371"/>
    </source>
</evidence>
<dbReference type="STRING" id="1229276.DI53_3432"/>
<dbReference type="OrthoDB" id="1776264at2"/>
<evidence type="ECO:0000259" key="3">
    <source>
        <dbReference type="Pfam" id="PF13360"/>
    </source>
</evidence>
<dbReference type="InterPro" id="IPR004843">
    <property type="entry name" value="Calcineurin-like_PHP"/>
</dbReference>
<dbReference type="PANTHER" id="PTHR34512:SF30">
    <property type="entry name" value="OUTER MEMBRANE PROTEIN ASSEMBLY FACTOR BAMB"/>
    <property type="match status" value="1"/>
</dbReference>
<dbReference type="PANTHER" id="PTHR34512">
    <property type="entry name" value="CELL SURFACE PROTEIN"/>
    <property type="match status" value="1"/>
</dbReference>
<proteinExistence type="predicted"/>
<dbReference type="RefSeq" id="WP_071790519.1">
    <property type="nucleotide sequence ID" value="NZ_JJMU01000065.1"/>
</dbReference>
<dbReference type="Gene3D" id="2.140.10.10">
    <property type="entry name" value="Quinoprotein alcohol dehydrogenase-like superfamily"/>
    <property type="match status" value="1"/>
</dbReference>
<keyword evidence="6" id="KW-1185">Reference proteome</keyword>
<evidence type="ECO:0000256" key="1">
    <source>
        <dbReference type="SAM" id="SignalP"/>
    </source>
</evidence>
<feature type="domain" description="Calcineurin-like phosphoesterase" evidence="2">
    <location>
        <begin position="115"/>
        <end position="285"/>
    </location>
</feature>
<dbReference type="GO" id="GO:0016787">
    <property type="term" value="F:hydrolase activity"/>
    <property type="evidence" value="ECO:0007669"/>
    <property type="project" value="InterPro"/>
</dbReference>
<dbReference type="Pfam" id="PF16371">
    <property type="entry name" value="MetallophosN"/>
    <property type="match status" value="1"/>
</dbReference>
<dbReference type="Pfam" id="PF13360">
    <property type="entry name" value="PQQ_2"/>
    <property type="match status" value="2"/>
</dbReference>
<dbReference type="AlphaFoldDB" id="A0A0B8T1V7"/>
<feature type="domain" description="Pyrrolo-quinoline quinone repeat" evidence="3">
    <location>
        <begin position="603"/>
        <end position="778"/>
    </location>
</feature>
<dbReference type="Proteomes" id="UP000031802">
    <property type="component" value="Unassembled WGS sequence"/>
</dbReference>
<organism evidence="5 6">
    <name type="scientific">Sphingobacterium deserti</name>
    <dbReference type="NCBI Taxonomy" id="1229276"/>
    <lineage>
        <taxon>Bacteria</taxon>
        <taxon>Pseudomonadati</taxon>
        <taxon>Bacteroidota</taxon>
        <taxon>Sphingobacteriia</taxon>
        <taxon>Sphingobacteriales</taxon>
        <taxon>Sphingobacteriaceae</taxon>
        <taxon>Sphingobacterium</taxon>
    </lineage>
</organism>
<reference evidence="6" key="1">
    <citation type="submission" date="2014-04" db="EMBL/GenBank/DDBJ databases">
        <title>Whole-Genome optical mapping and complete genome sequence of Sphingobacterium deserti sp. nov., a new spaces isolated from desert in the west of China.</title>
        <authorList>
            <person name="Teng C."/>
            <person name="Zhou Z."/>
            <person name="Li X."/>
            <person name="Chen M."/>
            <person name="Lin M."/>
            <person name="Wang L."/>
            <person name="Su S."/>
            <person name="Zhang C."/>
            <person name="Zhang W."/>
        </authorList>
    </citation>
    <scope>NUCLEOTIDE SEQUENCE [LARGE SCALE GENOMIC DNA]</scope>
    <source>
        <strain evidence="6">ACCC05744</strain>
    </source>
</reference>
<dbReference type="eggNOG" id="COG1409">
    <property type="taxonomic scope" value="Bacteria"/>
</dbReference>
<feature type="signal peptide" evidence="1">
    <location>
        <begin position="1"/>
        <end position="18"/>
    </location>
</feature>
<evidence type="ECO:0000313" key="5">
    <source>
        <dbReference type="EMBL" id="KGE12693.1"/>
    </source>
</evidence>
<dbReference type="InterPro" id="IPR032285">
    <property type="entry name" value="Metallophos_N"/>
</dbReference>
<dbReference type="Gene3D" id="2.130.10.10">
    <property type="entry name" value="YVTN repeat-like/Quinoprotein amine dehydrogenase"/>
    <property type="match status" value="1"/>
</dbReference>
<feature type="domain" description="Pyrrolo-quinoline quinone repeat" evidence="3">
    <location>
        <begin position="436"/>
        <end position="571"/>
    </location>
</feature>
<dbReference type="SUPFAM" id="SSF56300">
    <property type="entry name" value="Metallo-dependent phosphatases"/>
    <property type="match status" value="1"/>
</dbReference>
<dbReference type="EMBL" id="JJMU01000065">
    <property type="protein sequence ID" value="KGE12693.1"/>
    <property type="molecule type" value="Genomic_DNA"/>
</dbReference>
<name>A0A0B8T1V7_9SPHI</name>
<dbReference type="InterPro" id="IPR018391">
    <property type="entry name" value="PQQ_b-propeller_rpt"/>
</dbReference>
<protein>
    <recommendedName>
        <fullName evidence="7">Metallophosphoesterase</fullName>
    </recommendedName>
</protein>
<dbReference type="InterPro" id="IPR011047">
    <property type="entry name" value="Quinoprotein_ADH-like_sf"/>
</dbReference>